<dbReference type="AlphaFoldDB" id="A0A7S3UBM0"/>
<dbReference type="InterPro" id="IPR004843">
    <property type="entry name" value="Calcineurin-like_PHP"/>
</dbReference>
<dbReference type="EMBL" id="HBIS01003516">
    <property type="protein sequence ID" value="CAE0609348.1"/>
    <property type="molecule type" value="Transcribed_RNA"/>
</dbReference>
<name>A0A7S3UBM0_9CHLO</name>
<organism evidence="2">
    <name type="scientific">Picocystis salinarum</name>
    <dbReference type="NCBI Taxonomy" id="88271"/>
    <lineage>
        <taxon>Eukaryota</taxon>
        <taxon>Viridiplantae</taxon>
        <taxon>Chlorophyta</taxon>
        <taxon>Picocystophyceae</taxon>
        <taxon>Picocystales</taxon>
        <taxon>Picocystaceae</taxon>
        <taxon>Picocystis</taxon>
    </lineage>
</organism>
<sequence length="443" mass="50416">MAQMAMKTPAKRFAAAVVGDLHLSPKRMDLFHQGRKQLRDCLEQEKQAEGARTHVFQLGDLGAGDARPGTTQCFQLARHFMEGFETEWKLVTGNHDLEGFEDFDSDEANLIGWKEVFQQEHHWVEDIGPAVCIGLSTTRFREAEYSSHEVYVDEMQRKWFLEQLQVYKDRPVFVFTHAPPLGSGIKVLDELHVKNRCAWLNHSENPRQFIETVARHPQIKLWFSGHFHLSHNYRESIGVYGNCAFVQVGVMGDCSRDGFRQSRMVAGDEDGYELYTVDHGTGEIRLDMRHEYADGLPVPNVLLPEEEILCDPSKGWLCAESSCLIDEDEAITHHWLDAGFQCLLSIQDNMIVEYDALTQAPVGIVCTDLAGREVRWVDLHGCELPLENGYAAVALELYGKDGVERVERNRSGGFCRVFQTNKYHRWLNSQTVDVGKTTKVALQ</sequence>
<dbReference type="InterPro" id="IPR051918">
    <property type="entry name" value="STPP_CPPED1"/>
</dbReference>
<evidence type="ECO:0000313" key="2">
    <source>
        <dbReference type="EMBL" id="CAE0609348.1"/>
    </source>
</evidence>
<dbReference type="PANTHER" id="PTHR43143">
    <property type="entry name" value="METALLOPHOSPHOESTERASE, CALCINEURIN SUPERFAMILY"/>
    <property type="match status" value="1"/>
</dbReference>
<proteinExistence type="predicted"/>
<dbReference type="Pfam" id="PF00149">
    <property type="entry name" value="Metallophos"/>
    <property type="match status" value="1"/>
</dbReference>
<feature type="domain" description="Calcineurin-like phosphoesterase" evidence="1">
    <location>
        <begin position="16"/>
        <end position="228"/>
    </location>
</feature>
<accession>A0A7S3UBM0</accession>
<dbReference type="Gene3D" id="3.60.21.10">
    <property type="match status" value="1"/>
</dbReference>
<reference evidence="2" key="1">
    <citation type="submission" date="2021-01" db="EMBL/GenBank/DDBJ databases">
        <authorList>
            <person name="Corre E."/>
            <person name="Pelletier E."/>
            <person name="Niang G."/>
            <person name="Scheremetjew M."/>
            <person name="Finn R."/>
            <person name="Kale V."/>
            <person name="Holt S."/>
            <person name="Cochrane G."/>
            <person name="Meng A."/>
            <person name="Brown T."/>
            <person name="Cohen L."/>
        </authorList>
    </citation>
    <scope>NUCLEOTIDE SEQUENCE</scope>
    <source>
        <strain evidence="2">CCMP1897</strain>
    </source>
</reference>
<protein>
    <recommendedName>
        <fullName evidence="1">Calcineurin-like phosphoesterase domain-containing protein</fullName>
    </recommendedName>
</protein>
<dbReference type="SUPFAM" id="SSF56300">
    <property type="entry name" value="Metallo-dependent phosphatases"/>
    <property type="match status" value="1"/>
</dbReference>
<evidence type="ECO:0000259" key="1">
    <source>
        <dbReference type="Pfam" id="PF00149"/>
    </source>
</evidence>
<dbReference type="GO" id="GO:0016787">
    <property type="term" value="F:hydrolase activity"/>
    <property type="evidence" value="ECO:0007669"/>
    <property type="project" value="InterPro"/>
</dbReference>
<dbReference type="InterPro" id="IPR029052">
    <property type="entry name" value="Metallo-depent_PP-like"/>
</dbReference>
<dbReference type="PANTHER" id="PTHR43143:SF4">
    <property type="entry name" value="CALCINEURIN-LIKE PHOSPHOESTERASE DOMAIN-CONTAINING PROTEIN"/>
    <property type="match status" value="1"/>
</dbReference>
<gene>
    <name evidence="2" type="ORF">PSAL00342_LOCUS3167</name>
</gene>